<dbReference type="PANTHER" id="PTHR43081:SF19">
    <property type="entry name" value="PH-SENSITIVE ADENYLATE CYCLASE RV1264"/>
    <property type="match status" value="1"/>
</dbReference>
<accession>A0ABV7KVA3</accession>
<evidence type="ECO:0000313" key="4">
    <source>
        <dbReference type="Proteomes" id="UP001595528"/>
    </source>
</evidence>
<evidence type="ECO:0000259" key="2">
    <source>
        <dbReference type="PROSITE" id="PS50125"/>
    </source>
</evidence>
<protein>
    <submittedName>
        <fullName evidence="3">Adenylate/guanylate cyclase domain-containing protein</fullName>
    </submittedName>
</protein>
<dbReference type="Gene3D" id="3.30.70.1230">
    <property type="entry name" value="Nucleotide cyclase"/>
    <property type="match status" value="1"/>
</dbReference>
<feature type="domain" description="Guanylate cyclase" evidence="2">
    <location>
        <begin position="429"/>
        <end position="547"/>
    </location>
</feature>
<dbReference type="Proteomes" id="UP001595528">
    <property type="component" value="Unassembled WGS sequence"/>
</dbReference>
<dbReference type="Pfam" id="PF00211">
    <property type="entry name" value="Guanylate_cyc"/>
    <property type="match status" value="1"/>
</dbReference>
<dbReference type="CDD" id="cd07302">
    <property type="entry name" value="CHD"/>
    <property type="match status" value="1"/>
</dbReference>
<dbReference type="RefSeq" id="WP_379898190.1">
    <property type="nucleotide sequence ID" value="NZ_JBHRTR010000009.1"/>
</dbReference>
<name>A0ABV7KVA3_9PROT</name>
<dbReference type="InterPro" id="IPR001054">
    <property type="entry name" value="A/G_cyclase"/>
</dbReference>
<sequence>MPEYAITRSFELPLPLDGAWLAMSDTARVNLEAGNPSYRSVEEVQPDGSALRRSKGAAGALKLEWEESFGQWVHGRWALQERSFRTGPLSSARFGSRLVPVSPGRTRVEIEGAITWHGLVGTLLHWAGFMRKFVDQRVDLVQRLGEARAAAGGSPPALAPPRLGAEAERRLQTALAALRGRRDPKLVAALESLLRGAVETDLARIRPLALAAAWQAPAAAVIALVLDAHREGLLGMRWELLCPRCRGGKAAVGNLYELPRGTHCPSCNIDYERDFTRNVELVFRPEPWLRPLADGEYCLLGPATTPHVRVQHRLSPGESVELEAELAPGAYRLRSVEEGPERDIDWSGEAGFPEVVLTPEAVTQGPPAPPGRVRLRNDGPVPRFAVIEDRQWLAEVLTGDRVLALPAFRELCPEQVIRPGDEVAISRACVLFADLKGSTALYARLGDAAAYGLVRDYFAFFAERLTEAGGVLVKTMGDAVMAAFAEPEAAVATALAIHRDAAAFSRQHGGDALVSKIGLHAGPCVAVNTSGLMDYFGRTVNLAARLQAQSDGSDIVLTRAMAEDPAVAALIAGMPARDEVVQLRGIPEPTEIRRVQVEALATDGAEGSRVADPAAAQEAAAG</sequence>
<evidence type="ECO:0000313" key="3">
    <source>
        <dbReference type="EMBL" id="MFC3226288.1"/>
    </source>
</evidence>
<evidence type="ECO:0000256" key="1">
    <source>
        <dbReference type="SAM" id="MobiDB-lite"/>
    </source>
</evidence>
<comment type="caution">
    <text evidence="3">The sequence shown here is derived from an EMBL/GenBank/DDBJ whole genome shotgun (WGS) entry which is preliminary data.</text>
</comment>
<organism evidence="3 4">
    <name type="scientific">Marinibaculum pumilum</name>
    <dbReference type="NCBI Taxonomy" id="1766165"/>
    <lineage>
        <taxon>Bacteria</taxon>
        <taxon>Pseudomonadati</taxon>
        <taxon>Pseudomonadota</taxon>
        <taxon>Alphaproteobacteria</taxon>
        <taxon>Rhodospirillales</taxon>
        <taxon>Rhodospirillaceae</taxon>
        <taxon>Marinibaculum</taxon>
    </lineage>
</organism>
<keyword evidence="4" id="KW-1185">Reference proteome</keyword>
<feature type="region of interest" description="Disordered" evidence="1">
    <location>
        <begin position="603"/>
        <end position="622"/>
    </location>
</feature>
<dbReference type="EMBL" id="JBHRTR010000009">
    <property type="protein sequence ID" value="MFC3226288.1"/>
    <property type="molecule type" value="Genomic_DNA"/>
</dbReference>
<dbReference type="PANTHER" id="PTHR43081">
    <property type="entry name" value="ADENYLATE CYCLASE, TERMINAL-DIFFERENTIATION SPECIFIC-RELATED"/>
    <property type="match status" value="1"/>
</dbReference>
<dbReference type="InterPro" id="IPR045983">
    <property type="entry name" value="GUC-dom-containing_N"/>
</dbReference>
<gene>
    <name evidence="3" type="ORF">ACFOGJ_03550</name>
</gene>
<dbReference type="InterPro" id="IPR050697">
    <property type="entry name" value="Adenylyl/Guanylyl_Cyclase_3/4"/>
</dbReference>
<reference evidence="4" key="1">
    <citation type="journal article" date="2019" name="Int. J. Syst. Evol. Microbiol.">
        <title>The Global Catalogue of Microorganisms (GCM) 10K type strain sequencing project: providing services to taxonomists for standard genome sequencing and annotation.</title>
        <authorList>
            <consortium name="The Broad Institute Genomics Platform"/>
            <consortium name="The Broad Institute Genome Sequencing Center for Infectious Disease"/>
            <person name="Wu L."/>
            <person name="Ma J."/>
        </authorList>
    </citation>
    <scope>NUCLEOTIDE SEQUENCE [LARGE SCALE GENOMIC DNA]</scope>
    <source>
        <strain evidence="4">KCTC 42964</strain>
    </source>
</reference>
<dbReference type="SUPFAM" id="SSF55073">
    <property type="entry name" value="Nucleotide cyclase"/>
    <property type="match status" value="1"/>
</dbReference>
<dbReference type="InterPro" id="IPR029787">
    <property type="entry name" value="Nucleotide_cyclase"/>
</dbReference>
<proteinExistence type="predicted"/>
<dbReference type="Pfam" id="PF19363">
    <property type="entry name" value="DUF5939"/>
    <property type="match status" value="1"/>
</dbReference>
<dbReference type="PROSITE" id="PS50125">
    <property type="entry name" value="GUANYLATE_CYCLASE_2"/>
    <property type="match status" value="1"/>
</dbReference>
<feature type="compositionally biased region" description="Low complexity" evidence="1">
    <location>
        <begin position="611"/>
        <end position="622"/>
    </location>
</feature>
<dbReference type="SMART" id="SM00044">
    <property type="entry name" value="CYCc"/>
    <property type="match status" value="1"/>
</dbReference>